<accession>A0A8T3BY84</accession>
<organism evidence="2 3">
    <name type="scientific">Dendrobium nobile</name>
    <name type="common">Orchid</name>
    <dbReference type="NCBI Taxonomy" id="94219"/>
    <lineage>
        <taxon>Eukaryota</taxon>
        <taxon>Viridiplantae</taxon>
        <taxon>Streptophyta</taxon>
        <taxon>Embryophyta</taxon>
        <taxon>Tracheophyta</taxon>
        <taxon>Spermatophyta</taxon>
        <taxon>Magnoliopsida</taxon>
        <taxon>Liliopsida</taxon>
        <taxon>Asparagales</taxon>
        <taxon>Orchidaceae</taxon>
        <taxon>Epidendroideae</taxon>
        <taxon>Malaxideae</taxon>
        <taxon>Dendrobiinae</taxon>
        <taxon>Dendrobium</taxon>
    </lineage>
</organism>
<dbReference type="AlphaFoldDB" id="A0A8T3BY84"/>
<keyword evidence="1" id="KW-0472">Membrane</keyword>
<dbReference type="OrthoDB" id="1923031at2759"/>
<keyword evidence="1" id="KW-1133">Transmembrane helix</keyword>
<comment type="caution">
    <text evidence="2">The sequence shown here is derived from an EMBL/GenBank/DDBJ whole genome shotgun (WGS) entry which is preliminary data.</text>
</comment>
<sequence>MLRPSTLPSTDRLRFLPSDLYSVHSEYPNPQSFHKSSLLPIAITRRHHLRLFCRRTSSSDAVAGASQPEAKFEEIAVDGVEKEHTNVGIGSPSLFRPLVTCRMSLGDQAFFLLTFIACTTSIAFTSLVIAAVPTLFALKRAATSLARLADTTREELPSTMAAIRLSGMEISDLTLELNELSEEIADGVNKSAQAVQAAEAGIRQIGALARERTISMIQERANLPEISIRPLVAGAARKTSDAVGRAKKKFINFLSRGEQDDEERNSNEAEY</sequence>
<name>A0A8T3BY84_DENNO</name>
<dbReference type="PANTHER" id="PTHR33825:SF14">
    <property type="entry name" value="CHITINASE-LIKE PROTEIN"/>
    <property type="match status" value="1"/>
</dbReference>
<gene>
    <name evidence="2" type="ORF">KFK09_005422</name>
</gene>
<dbReference type="PANTHER" id="PTHR33825">
    <property type="entry name" value="CHITINASE-LIKE PROTEIN"/>
    <property type="match status" value="1"/>
</dbReference>
<keyword evidence="3" id="KW-1185">Reference proteome</keyword>
<protein>
    <submittedName>
        <fullName evidence="2">Uncharacterized protein</fullName>
    </submittedName>
</protein>
<evidence type="ECO:0000256" key="1">
    <source>
        <dbReference type="SAM" id="Phobius"/>
    </source>
</evidence>
<evidence type="ECO:0000313" key="3">
    <source>
        <dbReference type="Proteomes" id="UP000829196"/>
    </source>
</evidence>
<proteinExistence type="predicted"/>
<dbReference type="EMBL" id="JAGYWB010000005">
    <property type="protein sequence ID" value="KAI0523032.1"/>
    <property type="molecule type" value="Genomic_DNA"/>
</dbReference>
<feature type="transmembrane region" description="Helical" evidence="1">
    <location>
        <begin position="110"/>
        <end position="138"/>
    </location>
</feature>
<evidence type="ECO:0000313" key="2">
    <source>
        <dbReference type="EMBL" id="KAI0523032.1"/>
    </source>
</evidence>
<dbReference type="Proteomes" id="UP000829196">
    <property type="component" value="Unassembled WGS sequence"/>
</dbReference>
<keyword evidence="1" id="KW-0812">Transmembrane</keyword>
<reference evidence="2" key="1">
    <citation type="journal article" date="2022" name="Front. Genet.">
        <title>Chromosome-Scale Assembly of the Dendrobium nobile Genome Provides Insights Into the Molecular Mechanism of the Biosynthesis of the Medicinal Active Ingredient of Dendrobium.</title>
        <authorList>
            <person name="Xu Q."/>
            <person name="Niu S.-C."/>
            <person name="Li K.-L."/>
            <person name="Zheng P.-J."/>
            <person name="Zhang X.-J."/>
            <person name="Jia Y."/>
            <person name="Liu Y."/>
            <person name="Niu Y.-X."/>
            <person name="Yu L.-H."/>
            <person name="Chen D.-F."/>
            <person name="Zhang G.-Q."/>
        </authorList>
    </citation>
    <scope>NUCLEOTIDE SEQUENCE</scope>
    <source>
        <tissue evidence="2">Leaf</tissue>
    </source>
</reference>